<dbReference type="RefSeq" id="WP_189578556.1">
    <property type="nucleotide sequence ID" value="NZ_BMXV01000011.1"/>
</dbReference>
<dbReference type="Gene3D" id="3.90.226.10">
    <property type="entry name" value="2-enoyl-CoA Hydratase, Chain A, domain 1"/>
    <property type="match status" value="1"/>
</dbReference>
<feature type="domain" description="3-hydroxyacyl-CoA dehydrogenase NAD binding" evidence="14">
    <location>
        <begin position="297"/>
        <end position="472"/>
    </location>
</feature>
<keyword evidence="3" id="KW-0276">Fatty acid metabolism</keyword>
<dbReference type="InterPro" id="IPR006108">
    <property type="entry name" value="3HC_DH_C"/>
</dbReference>
<evidence type="ECO:0000256" key="5">
    <source>
        <dbReference type="ARBA" id="ARBA00023002"/>
    </source>
</evidence>
<evidence type="ECO:0000256" key="10">
    <source>
        <dbReference type="ARBA" id="ARBA00023239"/>
    </source>
</evidence>
<evidence type="ECO:0000256" key="1">
    <source>
        <dbReference type="ARBA" id="ARBA00004275"/>
    </source>
</evidence>
<evidence type="ECO:0000256" key="11">
    <source>
        <dbReference type="ARBA" id="ARBA00023268"/>
    </source>
</evidence>
<dbReference type="PANTHER" id="PTHR23309:SF51">
    <property type="entry name" value="3-HYDROXYACYL-COA DEHYDROGENASE-RELATED"/>
    <property type="match status" value="1"/>
</dbReference>
<evidence type="ECO:0000313" key="16">
    <source>
        <dbReference type="Proteomes" id="UP000601597"/>
    </source>
</evidence>
<sequence>MSTAHYDSNGNVAVIRLDNPPVNGLSLELRQGIVEGIKKAEQDSAIEAIVITGSDKAFSGGADITEFGTPKVMQEPILTTAIHYVETAKKPVIAAISGNCMGGGLELALGCNYRVSTPDAQLALPEVKLGILPGAGGTQRLPRVIGVEHALNMIVSGTPVPAKQFQGTPLLDEVVDGDLMEAALAFARKVVADKMPLKKVRDLKVKHPNPEGFFMFARNTIGAMAKNYPAPLKCLEAVEASVKKPFDEGMKVEREGIKQLMQTPESAALRHAFFAERKTSKIADVPSDTPTRDIKKMGMIGAGTMGTGISINFLNAGIPVTIVEMKQEGLDRGVEAIRKSFEGQVKKGRMTEEKAKARMDLLTPSLTYDDLKDVDLVIEAVFEEMGVKEQVFSKLDEVCKPGAILASNTSTLDLNKIASFTKRPEDVVGLHFFSPANIMKLLEVVRGDKTAKDVLATAMKLAKTIKKTAVVSGVCDGFIGNRMINQYSREALTMLEEGASVQQIDKAIEKFGFAMGPLRMADLAGGDIGWAIRKRLYAENPDMKKNLIADRLCEMGRYGQKTGSGFYRYEPGNRKPLHDPEVDKVVEECRKEMGITPRKISNQEIVQRCVYALVNEGARILEEGIAQRASDIDMVYLTGYGFPVFRGGPMHYAEQVGLANVVRDMEPFAENPNTQPGFWEPADLLAKCAAEGRGFDQ</sequence>
<dbReference type="PANTHER" id="PTHR23309">
    <property type="entry name" value="3-HYDROXYACYL-COA DEHYROGENASE"/>
    <property type="match status" value="1"/>
</dbReference>
<dbReference type="InterPro" id="IPR006176">
    <property type="entry name" value="3-OHacyl-CoA_DH_NAD-bd"/>
</dbReference>
<comment type="subcellular location">
    <subcellularLocation>
        <location evidence="1">Peroxisome</location>
    </subcellularLocation>
</comment>
<keyword evidence="16" id="KW-1185">Reference proteome</keyword>
<dbReference type="Gene3D" id="3.40.50.720">
    <property type="entry name" value="NAD(P)-binding Rossmann-like Domain"/>
    <property type="match status" value="1"/>
</dbReference>
<dbReference type="EMBL" id="BMXV01000011">
    <property type="protein sequence ID" value="GGY86120.1"/>
    <property type="molecule type" value="Genomic_DNA"/>
</dbReference>
<evidence type="ECO:0000256" key="2">
    <source>
        <dbReference type="ARBA" id="ARBA00005005"/>
    </source>
</evidence>
<evidence type="ECO:0000256" key="4">
    <source>
        <dbReference type="ARBA" id="ARBA00022963"/>
    </source>
</evidence>
<dbReference type="SUPFAM" id="SSF52096">
    <property type="entry name" value="ClpP/crotonase"/>
    <property type="match status" value="1"/>
</dbReference>
<keyword evidence="6" id="KW-0520">NAD</keyword>
<dbReference type="Pfam" id="PF00378">
    <property type="entry name" value="ECH_1"/>
    <property type="match status" value="1"/>
</dbReference>
<keyword evidence="7" id="KW-0443">Lipid metabolism</keyword>
<dbReference type="CDD" id="cd06558">
    <property type="entry name" value="crotonase-like"/>
    <property type="match status" value="1"/>
</dbReference>
<dbReference type="InterPro" id="IPR008927">
    <property type="entry name" value="6-PGluconate_DH-like_C_sf"/>
</dbReference>
<evidence type="ECO:0000256" key="12">
    <source>
        <dbReference type="ARBA" id="ARBA00049556"/>
    </source>
</evidence>
<evidence type="ECO:0000259" key="14">
    <source>
        <dbReference type="Pfam" id="PF02737"/>
    </source>
</evidence>
<evidence type="ECO:0000256" key="6">
    <source>
        <dbReference type="ARBA" id="ARBA00023027"/>
    </source>
</evidence>
<comment type="catalytic activity">
    <reaction evidence="12">
        <text>a (3S)-3-hydroxyacyl-CoA + NAD(+) = a 3-oxoacyl-CoA + NADH + H(+)</text>
        <dbReference type="Rhea" id="RHEA:22432"/>
        <dbReference type="ChEBI" id="CHEBI:15378"/>
        <dbReference type="ChEBI" id="CHEBI:57318"/>
        <dbReference type="ChEBI" id="CHEBI:57540"/>
        <dbReference type="ChEBI" id="CHEBI:57945"/>
        <dbReference type="ChEBI" id="CHEBI:90726"/>
        <dbReference type="EC" id="1.1.1.35"/>
    </reaction>
</comment>
<keyword evidence="8" id="KW-0576">Peroxisome</keyword>
<keyword evidence="4" id="KW-0442">Lipid degradation</keyword>
<feature type="domain" description="3-hydroxyacyl-CoA dehydrogenase C-terminal" evidence="13">
    <location>
        <begin position="477"/>
        <end position="569"/>
    </location>
</feature>
<dbReference type="Gene3D" id="1.10.1040.50">
    <property type="match status" value="1"/>
</dbReference>
<proteinExistence type="predicted"/>
<comment type="pathway">
    <text evidence="2">Lipid metabolism; fatty acid beta-oxidation.</text>
</comment>
<keyword evidence="11" id="KW-0511">Multifunctional enzyme</keyword>
<reference evidence="16" key="1">
    <citation type="journal article" date="2019" name="Int. J. Syst. Evol. Microbiol.">
        <title>The Global Catalogue of Microorganisms (GCM) 10K type strain sequencing project: providing services to taxonomists for standard genome sequencing and annotation.</title>
        <authorList>
            <consortium name="The Broad Institute Genomics Platform"/>
            <consortium name="The Broad Institute Genome Sequencing Center for Infectious Disease"/>
            <person name="Wu L."/>
            <person name="Ma J."/>
        </authorList>
    </citation>
    <scope>NUCLEOTIDE SEQUENCE [LARGE SCALE GENOMIC DNA]</scope>
    <source>
        <strain evidence="16">KCTC 22280</strain>
    </source>
</reference>
<gene>
    <name evidence="15" type="ORF">GCM10007071_37040</name>
</gene>
<dbReference type="Proteomes" id="UP000601597">
    <property type="component" value="Unassembled WGS sequence"/>
</dbReference>
<dbReference type="Pfam" id="PF02737">
    <property type="entry name" value="3HCDH_N"/>
    <property type="match status" value="1"/>
</dbReference>
<comment type="caution">
    <text evidence="15">The sequence shown here is derived from an EMBL/GenBank/DDBJ whole genome shotgun (WGS) entry which is preliminary data.</text>
</comment>
<dbReference type="SUPFAM" id="SSF51735">
    <property type="entry name" value="NAD(P)-binding Rossmann-fold domains"/>
    <property type="match status" value="1"/>
</dbReference>
<protein>
    <submittedName>
        <fullName evidence="15">3-hydroxyacyl-CoA dehydrogenase</fullName>
    </submittedName>
</protein>
<accession>A0ABQ3BE94</accession>
<dbReference type="InterPro" id="IPR029045">
    <property type="entry name" value="ClpP/crotonase-like_dom_sf"/>
</dbReference>
<evidence type="ECO:0000256" key="9">
    <source>
        <dbReference type="ARBA" id="ARBA00023235"/>
    </source>
</evidence>
<evidence type="ECO:0000259" key="13">
    <source>
        <dbReference type="Pfam" id="PF00725"/>
    </source>
</evidence>
<keyword evidence="9" id="KW-0413">Isomerase</keyword>
<dbReference type="Pfam" id="PF00725">
    <property type="entry name" value="3HCDH"/>
    <property type="match status" value="2"/>
</dbReference>
<dbReference type="InterPro" id="IPR001753">
    <property type="entry name" value="Enoyl-CoA_hydra/iso"/>
</dbReference>
<evidence type="ECO:0000256" key="8">
    <source>
        <dbReference type="ARBA" id="ARBA00023140"/>
    </source>
</evidence>
<evidence type="ECO:0000256" key="3">
    <source>
        <dbReference type="ARBA" id="ARBA00022832"/>
    </source>
</evidence>
<evidence type="ECO:0000313" key="15">
    <source>
        <dbReference type="EMBL" id="GGY86120.1"/>
    </source>
</evidence>
<evidence type="ECO:0000256" key="7">
    <source>
        <dbReference type="ARBA" id="ARBA00023098"/>
    </source>
</evidence>
<name>A0ABQ3BE94_9GAMM</name>
<organism evidence="15 16">
    <name type="scientific">Marinobacter zhanjiangensis</name>
    <dbReference type="NCBI Taxonomy" id="578215"/>
    <lineage>
        <taxon>Bacteria</taxon>
        <taxon>Pseudomonadati</taxon>
        <taxon>Pseudomonadota</taxon>
        <taxon>Gammaproteobacteria</taxon>
        <taxon>Pseudomonadales</taxon>
        <taxon>Marinobacteraceae</taxon>
        <taxon>Marinobacter</taxon>
    </lineage>
</organism>
<dbReference type="SUPFAM" id="SSF48179">
    <property type="entry name" value="6-phosphogluconate dehydrogenase C-terminal domain-like"/>
    <property type="match status" value="2"/>
</dbReference>
<keyword evidence="10" id="KW-0456">Lyase</keyword>
<keyword evidence="5" id="KW-0560">Oxidoreductase</keyword>
<feature type="domain" description="3-hydroxyacyl-CoA dehydrogenase C-terminal" evidence="13">
    <location>
        <begin position="605"/>
        <end position="692"/>
    </location>
</feature>
<dbReference type="InterPro" id="IPR036291">
    <property type="entry name" value="NAD(P)-bd_dom_sf"/>
</dbReference>